<dbReference type="InterPro" id="IPR050678">
    <property type="entry name" value="DNA_Partitioning_ATPase"/>
</dbReference>
<dbReference type="Proteomes" id="UP000176532">
    <property type="component" value="Unassembled WGS sequence"/>
</dbReference>
<dbReference type="CDD" id="cd02042">
    <property type="entry name" value="ParAB_family"/>
    <property type="match status" value="1"/>
</dbReference>
<accession>A0A1F6M773</accession>
<dbReference type="EMBL" id="MFQD01000046">
    <property type="protein sequence ID" value="OGH67466.1"/>
    <property type="molecule type" value="Genomic_DNA"/>
</dbReference>
<dbReference type="InterPro" id="IPR025669">
    <property type="entry name" value="AAA_dom"/>
</dbReference>
<feature type="domain" description="AAA" evidence="1">
    <location>
        <begin position="3"/>
        <end position="178"/>
    </location>
</feature>
<proteinExistence type="predicted"/>
<protein>
    <submittedName>
        <fullName evidence="2">Chromosome partitioning protein ParA</fullName>
    </submittedName>
</protein>
<dbReference type="FunFam" id="3.40.50.300:FF:000285">
    <property type="entry name" value="Sporulation initiation inhibitor Soj"/>
    <property type="match status" value="1"/>
</dbReference>
<dbReference type="PIRSF" id="PIRSF009320">
    <property type="entry name" value="Nuc_binding_HP_1000"/>
    <property type="match status" value="1"/>
</dbReference>
<dbReference type="PANTHER" id="PTHR13696">
    <property type="entry name" value="P-LOOP CONTAINING NUCLEOSIDE TRIPHOSPHATE HYDROLASE"/>
    <property type="match status" value="1"/>
</dbReference>
<dbReference type="Pfam" id="PF13614">
    <property type="entry name" value="AAA_31"/>
    <property type="match status" value="1"/>
</dbReference>
<dbReference type="InterPro" id="IPR027417">
    <property type="entry name" value="P-loop_NTPase"/>
</dbReference>
<organism evidence="2 3">
    <name type="scientific">Candidatus Magasanikbacteria bacterium RIFCSPHIGHO2_02_FULL_50_9b</name>
    <dbReference type="NCBI Taxonomy" id="1798682"/>
    <lineage>
        <taxon>Bacteria</taxon>
        <taxon>Candidatus Magasanikiibacteriota</taxon>
    </lineage>
</organism>
<dbReference type="PANTHER" id="PTHR13696:SF52">
    <property type="entry name" value="PARA FAMILY PROTEIN CT_582"/>
    <property type="match status" value="1"/>
</dbReference>
<evidence type="ECO:0000259" key="1">
    <source>
        <dbReference type="Pfam" id="PF13614"/>
    </source>
</evidence>
<dbReference type="Gene3D" id="3.40.50.300">
    <property type="entry name" value="P-loop containing nucleotide triphosphate hydrolases"/>
    <property type="match status" value="1"/>
</dbReference>
<name>A0A1F6M773_9BACT</name>
<evidence type="ECO:0000313" key="3">
    <source>
        <dbReference type="Proteomes" id="UP000176532"/>
    </source>
</evidence>
<dbReference type="STRING" id="1798682.A3C15_04240"/>
<evidence type="ECO:0000313" key="2">
    <source>
        <dbReference type="EMBL" id="OGH67466.1"/>
    </source>
</evidence>
<comment type="caution">
    <text evidence="2">The sequence shown here is derived from an EMBL/GenBank/DDBJ whole genome shotgun (WGS) entry which is preliminary data.</text>
</comment>
<reference evidence="2 3" key="1">
    <citation type="journal article" date="2016" name="Nat. Commun.">
        <title>Thousands of microbial genomes shed light on interconnected biogeochemical processes in an aquifer system.</title>
        <authorList>
            <person name="Anantharaman K."/>
            <person name="Brown C.T."/>
            <person name="Hug L.A."/>
            <person name="Sharon I."/>
            <person name="Castelle C.J."/>
            <person name="Probst A.J."/>
            <person name="Thomas B.C."/>
            <person name="Singh A."/>
            <person name="Wilkins M.J."/>
            <person name="Karaoz U."/>
            <person name="Brodie E.L."/>
            <person name="Williams K.H."/>
            <person name="Hubbard S.S."/>
            <person name="Banfield J.F."/>
        </authorList>
    </citation>
    <scope>NUCLEOTIDE SEQUENCE [LARGE SCALE GENOMIC DNA]</scope>
</reference>
<sequence>MGRIIAVVNQKGGVGKTTTAINLAAYLAEKGKYVLLVDVDPQANATSGMGHNYRELEHGLYDALVGNKQLRDVIHPTVIDGFRIVPATPSLAGANVELVNVDRREFRLRDMLEEMVAAYDYIIIDCPPSLGLLTVNSLVAAHEVLIPVQAEYYALEGLGQLLETLDLVRESINPNLKVLGAVITMFDNRNKLSKDVDAELRKFFPNKIFTTVIPRNVKLAEAPSFGKVIMHYDKFSRGAAAYDALADEVLELHKQEEASRQPIRNFVV</sequence>
<dbReference type="SUPFAM" id="SSF52540">
    <property type="entry name" value="P-loop containing nucleoside triphosphate hydrolases"/>
    <property type="match status" value="1"/>
</dbReference>
<dbReference type="AlphaFoldDB" id="A0A1F6M773"/>
<gene>
    <name evidence="2" type="ORF">A3C15_04240</name>
</gene>